<gene>
    <name evidence="3" type="ORF">TWF694_011526</name>
</gene>
<sequence>MAPKPSFQNQEQETQSTTGPPTQKQSHVISSDSSSNLKVRLPTEIEIKIISFIPLSYFHNICLVCKRWLSITRLSDVLYTVVKTRTPEQPPPDFKPVTFKLHRAVYELEAFWDLNRTQISDSDWQFWHDFVLTSERSASRNQSSSDTQCIPNKTGTITKENALKLVTLFKDDQITIPSMPHTLWQVAIKTNLAATDISALRSAAVAKTISIPGNSDNRVLCHRTPVGPNISNLGSENIIYGITVRQLFAELVQRTSFRLGDYPVRFVLCWTITDKQNEWWWNEWDGNPGKYELPLFRLGYPVEPYVLYTKC</sequence>
<accession>A0AAV9X5G0</accession>
<evidence type="ECO:0000259" key="2">
    <source>
        <dbReference type="PROSITE" id="PS50181"/>
    </source>
</evidence>
<name>A0AAV9X5G0_9PEZI</name>
<protein>
    <recommendedName>
        <fullName evidence="2">F-box domain-containing protein</fullName>
    </recommendedName>
</protein>
<dbReference type="EMBL" id="JAVHJO010000009">
    <property type="protein sequence ID" value="KAK6537335.1"/>
    <property type="molecule type" value="Genomic_DNA"/>
</dbReference>
<dbReference type="Pfam" id="PF00646">
    <property type="entry name" value="F-box"/>
    <property type="match status" value="1"/>
</dbReference>
<feature type="domain" description="F-box" evidence="2">
    <location>
        <begin position="35"/>
        <end position="82"/>
    </location>
</feature>
<dbReference type="CDD" id="cd09917">
    <property type="entry name" value="F-box_SF"/>
    <property type="match status" value="1"/>
</dbReference>
<dbReference type="InterPro" id="IPR001810">
    <property type="entry name" value="F-box_dom"/>
</dbReference>
<dbReference type="InterPro" id="IPR036047">
    <property type="entry name" value="F-box-like_dom_sf"/>
</dbReference>
<dbReference type="Proteomes" id="UP001365542">
    <property type="component" value="Unassembled WGS sequence"/>
</dbReference>
<dbReference type="SUPFAM" id="SSF81383">
    <property type="entry name" value="F-box domain"/>
    <property type="match status" value="1"/>
</dbReference>
<dbReference type="Gene3D" id="1.20.1280.50">
    <property type="match status" value="1"/>
</dbReference>
<evidence type="ECO:0000313" key="3">
    <source>
        <dbReference type="EMBL" id="KAK6537335.1"/>
    </source>
</evidence>
<organism evidence="3 4">
    <name type="scientific">Orbilia ellipsospora</name>
    <dbReference type="NCBI Taxonomy" id="2528407"/>
    <lineage>
        <taxon>Eukaryota</taxon>
        <taxon>Fungi</taxon>
        <taxon>Dikarya</taxon>
        <taxon>Ascomycota</taxon>
        <taxon>Pezizomycotina</taxon>
        <taxon>Orbiliomycetes</taxon>
        <taxon>Orbiliales</taxon>
        <taxon>Orbiliaceae</taxon>
        <taxon>Orbilia</taxon>
    </lineage>
</organism>
<reference evidence="3 4" key="1">
    <citation type="submission" date="2019-10" db="EMBL/GenBank/DDBJ databases">
        <authorList>
            <person name="Palmer J.M."/>
        </authorList>
    </citation>
    <scope>NUCLEOTIDE SEQUENCE [LARGE SCALE GENOMIC DNA]</scope>
    <source>
        <strain evidence="3 4">TWF694</strain>
    </source>
</reference>
<comment type="caution">
    <text evidence="3">The sequence shown here is derived from an EMBL/GenBank/DDBJ whole genome shotgun (WGS) entry which is preliminary data.</text>
</comment>
<feature type="region of interest" description="Disordered" evidence="1">
    <location>
        <begin position="1"/>
        <end position="31"/>
    </location>
</feature>
<evidence type="ECO:0000256" key="1">
    <source>
        <dbReference type="SAM" id="MobiDB-lite"/>
    </source>
</evidence>
<dbReference type="PROSITE" id="PS50181">
    <property type="entry name" value="FBOX"/>
    <property type="match status" value="1"/>
</dbReference>
<proteinExistence type="predicted"/>
<keyword evidence="4" id="KW-1185">Reference proteome</keyword>
<evidence type="ECO:0000313" key="4">
    <source>
        <dbReference type="Proteomes" id="UP001365542"/>
    </source>
</evidence>
<dbReference type="AlphaFoldDB" id="A0AAV9X5G0"/>